<feature type="transmembrane region" description="Helical" evidence="1">
    <location>
        <begin position="42"/>
        <end position="64"/>
    </location>
</feature>
<evidence type="ECO:0000313" key="3">
    <source>
        <dbReference type="Proteomes" id="UP000307244"/>
    </source>
</evidence>
<dbReference type="AlphaFoldDB" id="A0A4U1CHT7"/>
<protein>
    <submittedName>
        <fullName evidence="2">Uncharacterized protein</fullName>
    </submittedName>
</protein>
<proteinExistence type="predicted"/>
<organism evidence="2 3">
    <name type="scientific">Pedobacter frigoris</name>
    <dbReference type="NCBI Taxonomy" id="2571272"/>
    <lineage>
        <taxon>Bacteria</taxon>
        <taxon>Pseudomonadati</taxon>
        <taxon>Bacteroidota</taxon>
        <taxon>Sphingobacteriia</taxon>
        <taxon>Sphingobacteriales</taxon>
        <taxon>Sphingobacteriaceae</taxon>
        <taxon>Pedobacter</taxon>
    </lineage>
</organism>
<reference evidence="2 3" key="1">
    <citation type="submission" date="2019-04" db="EMBL/GenBank/DDBJ databases">
        <title>Pedobacter sp. RP-3-15 sp. nov., isolated from Arctic soil.</title>
        <authorList>
            <person name="Dahal R.H."/>
            <person name="Kim D.-U."/>
        </authorList>
    </citation>
    <scope>NUCLEOTIDE SEQUENCE [LARGE SCALE GENOMIC DNA]</scope>
    <source>
        <strain evidence="2 3">RP-3-15</strain>
    </source>
</reference>
<keyword evidence="3" id="KW-1185">Reference proteome</keyword>
<dbReference type="Proteomes" id="UP000307244">
    <property type="component" value="Unassembled WGS sequence"/>
</dbReference>
<keyword evidence="1" id="KW-0472">Membrane</keyword>
<dbReference type="OrthoDB" id="670562at2"/>
<keyword evidence="1" id="KW-0812">Transmembrane</keyword>
<dbReference type="EMBL" id="SWBQ01000003">
    <property type="protein sequence ID" value="TKC06375.1"/>
    <property type="molecule type" value="Genomic_DNA"/>
</dbReference>
<evidence type="ECO:0000256" key="1">
    <source>
        <dbReference type="SAM" id="Phobius"/>
    </source>
</evidence>
<name>A0A4U1CHT7_9SPHI</name>
<feature type="transmembrane region" description="Helical" evidence="1">
    <location>
        <begin position="5"/>
        <end position="22"/>
    </location>
</feature>
<gene>
    <name evidence="2" type="ORF">FA047_10910</name>
</gene>
<sequence length="125" mass="14853">METIIVICGLYNIAFALFHFGFWKMFQWNSELKKLSFANRGIMQILNIQISYYFIFTATICFIFPTELLTTKLGNWFLIGTSIFWLIRTIQQFIFLKANHYKIHILTFIFLIGTILFLLPTLLKH</sequence>
<keyword evidence="1" id="KW-1133">Transmembrane helix</keyword>
<feature type="transmembrane region" description="Helical" evidence="1">
    <location>
        <begin position="76"/>
        <end position="95"/>
    </location>
</feature>
<feature type="transmembrane region" description="Helical" evidence="1">
    <location>
        <begin position="101"/>
        <end position="123"/>
    </location>
</feature>
<comment type="caution">
    <text evidence="2">The sequence shown here is derived from an EMBL/GenBank/DDBJ whole genome shotgun (WGS) entry which is preliminary data.</text>
</comment>
<accession>A0A4U1CHT7</accession>
<evidence type="ECO:0000313" key="2">
    <source>
        <dbReference type="EMBL" id="TKC06375.1"/>
    </source>
</evidence>